<keyword evidence="2" id="KW-1185">Reference proteome</keyword>
<dbReference type="VEuPathDB" id="ToxoDB:CSUI_007417"/>
<dbReference type="AlphaFoldDB" id="A0A2C6KQN5"/>
<accession>A0A2C6KQN5</accession>
<reference evidence="1 2" key="1">
    <citation type="journal article" date="2017" name="Int. J. Parasitol.">
        <title>The genome of the protozoan parasite Cystoisospora suis and a reverse vaccinology approach to identify vaccine candidates.</title>
        <authorList>
            <person name="Palmieri N."/>
            <person name="Shrestha A."/>
            <person name="Ruttkowski B."/>
            <person name="Beck T."/>
            <person name="Vogl C."/>
            <person name="Tomley F."/>
            <person name="Blake D.P."/>
            <person name="Joachim A."/>
        </authorList>
    </citation>
    <scope>NUCLEOTIDE SEQUENCE [LARGE SCALE GENOMIC DNA]</scope>
    <source>
        <strain evidence="1 2">Wien I</strain>
    </source>
</reference>
<protein>
    <submittedName>
        <fullName evidence="1">Uncharacterized protein</fullName>
    </submittedName>
</protein>
<dbReference type="GeneID" id="94430773"/>
<organism evidence="1 2">
    <name type="scientific">Cystoisospora suis</name>
    <dbReference type="NCBI Taxonomy" id="483139"/>
    <lineage>
        <taxon>Eukaryota</taxon>
        <taxon>Sar</taxon>
        <taxon>Alveolata</taxon>
        <taxon>Apicomplexa</taxon>
        <taxon>Conoidasida</taxon>
        <taxon>Coccidia</taxon>
        <taxon>Eucoccidiorida</taxon>
        <taxon>Eimeriorina</taxon>
        <taxon>Sarcocystidae</taxon>
        <taxon>Cystoisospora</taxon>
    </lineage>
</organism>
<name>A0A2C6KQN5_9APIC</name>
<gene>
    <name evidence="1" type="ORF">CSUI_007417</name>
</gene>
<evidence type="ECO:0000313" key="1">
    <source>
        <dbReference type="EMBL" id="PHJ18754.1"/>
    </source>
</evidence>
<comment type="caution">
    <text evidence="1">The sequence shown here is derived from an EMBL/GenBank/DDBJ whole genome shotgun (WGS) entry which is preliminary data.</text>
</comment>
<dbReference type="RefSeq" id="XP_067920460.1">
    <property type="nucleotide sequence ID" value="XM_068067562.1"/>
</dbReference>
<dbReference type="Proteomes" id="UP000221165">
    <property type="component" value="Unassembled WGS sequence"/>
</dbReference>
<evidence type="ECO:0000313" key="2">
    <source>
        <dbReference type="Proteomes" id="UP000221165"/>
    </source>
</evidence>
<proteinExistence type="predicted"/>
<sequence>MTSYNDPVALHHEGSSCDASCVVEVSDEKMVLLFPESVRKGNMVDGGEKTRVISLWRTEIASSLTYGPACRTRSV</sequence>
<dbReference type="EMBL" id="MIGC01003917">
    <property type="protein sequence ID" value="PHJ18754.1"/>
    <property type="molecule type" value="Genomic_DNA"/>
</dbReference>